<evidence type="ECO:0000313" key="1">
    <source>
        <dbReference type="EMBL" id="PSF04540.1"/>
    </source>
</evidence>
<reference evidence="1 2" key="1">
    <citation type="submission" date="2018-03" db="EMBL/GenBank/DDBJ databases">
        <title>Marinobacter brunus sp. nov., a marine bacterium of Gamma-proteobacteria isolated from the surface seawater of the South China Sea.</title>
        <authorList>
            <person name="Cheng H."/>
            <person name="Wu Y.-H."/>
            <person name="Xamxidin M."/>
            <person name="Xu X.-W."/>
        </authorList>
    </citation>
    <scope>NUCLEOTIDE SEQUENCE [LARGE SCALE GENOMIC DNA]</scope>
    <source>
        <strain evidence="1 2">NH169-3</strain>
    </source>
</reference>
<keyword evidence="2" id="KW-1185">Reference proteome</keyword>
<dbReference type="RefSeq" id="WP_106765695.1">
    <property type="nucleotide sequence ID" value="NZ_PXNP01000111.1"/>
</dbReference>
<dbReference type="Proteomes" id="UP000239866">
    <property type="component" value="Unassembled WGS sequence"/>
</dbReference>
<organism evidence="1 2">
    <name type="scientific">Marinobacter fuscus</name>
    <dbReference type="NCBI Taxonomy" id="2109942"/>
    <lineage>
        <taxon>Bacteria</taxon>
        <taxon>Pseudomonadati</taxon>
        <taxon>Pseudomonadota</taxon>
        <taxon>Gammaproteobacteria</taxon>
        <taxon>Pseudomonadales</taxon>
        <taxon>Marinobacteraceae</taxon>
        <taxon>Marinobacter</taxon>
    </lineage>
</organism>
<accession>A0A2T1K390</accession>
<comment type="caution">
    <text evidence="1">The sequence shown here is derived from an EMBL/GenBank/DDBJ whole genome shotgun (WGS) entry which is preliminary data.</text>
</comment>
<dbReference type="EMBL" id="PXNP01000111">
    <property type="protein sequence ID" value="PSF04540.1"/>
    <property type="molecule type" value="Genomic_DNA"/>
</dbReference>
<proteinExistence type="predicted"/>
<protein>
    <submittedName>
        <fullName evidence="1">Uncharacterized protein</fullName>
    </submittedName>
</protein>
<name>A0A2T1K390_9GAMM</name>
<sequence length="151" mass="16739">MGKSIALFGLLIILLGLVVFQYSITSVPDLESPLTVSDARYLEADHSVLMSVSGADGNRFTVGMRGDLVEKPEEAALFYISHPEVIPYVHWPAVRSNDERRVLRLLTNWVGNHSEPVSEAVFAPESLGTLAPEVRAWLVGHQIYLALKQRN</sequence>
<dbReference type="OrthoDB" id="6368544at2"/>
<dbReference type="AlphaFoldDB" id="A0A2T1K390"/>
<evidence type="ECO:0000313" key="2">
    <source>
        <dbReference type="Proteomes" id="UP000239866"/>
    </source>
</evidence>
<gene>
    <name evidence="1" type="ORF">C7H09_19355</name>
</gene>